<comment type="caution">
    <text evidence="2">The sequence shown here is derived from an EMBL/GenBank/DDBJ whole genome shotgun (WGS) entry which is preliminary data.</text>
</comment>
<feature type="compositionally biased region" description="Pro residues" evidence="1">
    <location>
        <begin position="217"/>
        <end position="228"/>
    </location>
</feature>
<feature type="region of interest" description="Disordered" evidence="1">
    <location>
        <begin position="204"/>
        <end position="266"/>
    </location>
</feature>
<protein>
    <submittedName>
        <fullName evidence="2">Uncharacterized protein</fullName>
    </submittedName>
</protein>
<accession>A0AAE0GHK6</accession>
<dbReference type="AlphaFoldDB" id="A0AAE0GHK6"/>
<keyword evidence="3" id="KW-1185">Reference proteome</keyword>
<dbReference type="Proteomes" id="UP001190700">
    <property type="component" value="Unassembled WGS sequence"/>
</dbReference>
<sequence>MSSTGVPPTAPDDMTATSEPQAEREISRIEERLRAHMQVVETLQTVNGENARLREQLRAQNELTADLRSLLQASNVRLMNGDGDTTATQHEPKLAVTAPQHVADVAAGAVPGGWTTTVAEGRPQDAAREASPQDVANLAPNVLGQRGATSHLQTSPAHQDEQGRRVGTQCNSFDDVRLLCNEMALAVGECASRSAAMDEIAKKLESPRLLSTQGRSPSPPRRGPPSPRSAPRQPSQGGPQWAEAPANRGSSPPRATPPQGIQDAGLRDGHVGAAADEAAKECCVVDLTAGGATVASSDTLALITDMLRKSSGPYAPTASSDWRPAAVLMARIADPGLRPDENLHPQPQPTALGGPQLDAGEPPARGASEQPRARGSWPGAASSFPGAAQGSEAPHYMQGAHDWNRDEDREGAGRGAGRGLGCGLIWGEMGTGRAKTLRGRRGPRRAVGMEASWGQWSSQGHEGWNGPVAAAPWDLGGHANGWWGKGGGDKGVEARVGGARGEGAGDATPVLGISSKRRMQVGGIAEVREETRRAVVR</sequence>
<evidence type="ECO:0000313" key="3">
    <source>
        <dbReference type="Proteomes" id="UP001190700"/>
    </source>
</evidence>
<organism evidence="2 3">
    <name type="scientific">Cymbomonas tetramitiformis</name>
    <dbReference type="NCBI Taxonomy" id="36881"/>
    <lineage>
        <taxon>Eukaryota</taxon>
        <taxon>Viridiplantae</taxon>
        <taxon>Chlorophyta</taxon>
        <taxon>Pyramimonadophyceae</taxon>
        <taxon>Pyramimonadales</taxon>
        <taxon>Pyramimonadaceae</taxon>
        <taxon>Cymbomonas</taxon>
    </lineage>
</organism>
<name>A0AAE0GHK6_9CHLO</name>
<evidence type="ECO:0000313" key="2">
    <source>
        <dbReference type="EMBL" id="KAK3278216.1"/>
    </source>
</evidence>
<gene>
    <name evidence="2" type="ORF">CYMTET_13842</name>
</gene>
<reference evidence="2 3" key="1">
    <citation type="journal article" date="2015" name="Genome Biol. Evol.">
        <title>Comparative Genomics of a Bacterivorous Green Alga Reveals Evolutionary Causalities and Consequences of Phago-Mixotrophic Mode of Nutrition.</title>
        <authorList>
            <person name="Burns J.A."/>
            <person name="Paasch A."/>
            <person name="Narechania A."/>
            <person name="Kim E."/>
        </authorList>
    </citation>
    <scope>NUCLEOTIDE SEQUENCE [LARGE SCALE GENOMIC DNA]</scope>
    <source>
        <strain evidence="2 3">PLY_AMNH</strain>
    </source>
</reference>
<feature type="region of interest" description="Disordered" evidence="1">
    <location>
        <begin position="1"/>
        <end position="24"/>
    </location>
</feature>
<feature type="region of interest" description="Disordered" evidence="1">
    <location>
        <begin position="336"/>
        <end position="418"/>
    </location>
</feature>
<proteinExistence type="predicted"/>
<dbReference type="EMBL" id="LGRX02005561">
    <property type="protein sequence ID" value="KAK3278216.1"/>
    <property type="molecule type" value="Genomic_DNA"/>
</dbReference>
<evidence type="ECO:0000256" key="1">
    <source>
        <dbReference type="SAM" id="MobiDB-lite"/>
    </source>
</evidence>
<feature type="compositionally biased region" description="Basic and acidic residues" evidence="1">
    <location>
        <begin position="402"/>
        <end position="412"/>
    </location>
</feature>